<dbReference type="EMBL" id="CP032829">
    <property type="protein sequence ID" value="AYJ87639.1"/>
    <property type="molecule type" value="Genomic_DNA"/>
</dbReference>
<protein>
    <submittedName>
        <fullName evidence="2">Uncharacterized protein</fullName>
    </submittedName>
</protein>
<name>A0A494TDM4_SPHPE</name>
<reference evidence="2 3" key="1">
    <citation type="submission" date="2018-09" db="EMBL/GenBank/DDBJ databases">
        <title>Sphingomonas peninsula sp. nov., isolated from fildes peninsula, Antarctic soil.</title>
        <authorList>
            <person name="Yingchao G."/>
        </authorList>
    </citation>
    <scope>NUCLEOTIDE SEQUENCE [LARGE SCALE GENOMIC DNA]</scope>
    <source>
        <strain evidence="2 3">YZ-8</strain>
    </source>
</reference>
<dbReference type="RefSeq" id="WP_121155216.1">
    <property type="nucleotide sequence ID" value="NZ_CP032829.1"/>
</dbReference>
<accession>A0A494TDM4</accession>
<evidence type="ECO:0000313" key="2">
    <source>
        <dbReference type="EMBL" id="AYJ87639.1"/>
    </source>
</evidence>
<feature type="transmembrane region" description="Helical" evidence="1">
    <location>
        <begin position="80"/>
        <end position="103"/>
    </location>
</feature>
<keyword evidence="1" id="KW-0812">Transmembrane</keyword>
<proteinExistence type="predicted"/>
<dbReference type="Proteomes" id="UP000276254">
    <property type="component" value="Chromosome"/>
</dbReference>
<keyword evidence="1" id="KW-1133">Transmembrane helix</keyword>
<keyword evidence="3" id="KW-1185">Reference proteome</keyword>
<gene>
    <name evidence="2" type="ORF">D3Y57_19070</name>
</gene>
<keyword evidence="1" id="KW-0472">Membrane</keyword>
<evidence type="ECO:0000256" key="1">
    <source>
        <dbReference type="SAM" id="Phobius"/>
    </source>
</evidence>
<sequence length="125" mass="12876">MTQAAPKTIASGAATNSFDERFLDAKLEAVEARTETKFAQLIGKMDGFTIALGSVAKDVGQLKVEIAAVDAHARNAKSTIIIAIIGSVIGIISLTYAAVAIYVSAMGTTASAYQSGMAAAEAHKK</sequence>
<organism evidence="2 3">
    <name type="scientific">Sphingomonas paeninsulae</name>
    <dbReference type="NCBI Taxonomy" id="2319844"/>
    <lineage>
        <taxon>Bacteria</taxon>
        <taxon>Pseudomonadati</taxon>
        <taxon>Pseudomonadota</taxon>
        <taxon>Alphaproteobacteria</taxon>
        <taxon>Sphingomonadales</taxon>
        <taxon>Sphingomonadaceae</taxon>
        <taxon>Sphingomonas</taxon>
    </lineage>
</organism>
<dbReference type="KEGG" id="spha:D3Y57_19070"/>
<evidence type="ECO:0000313" key="3">
    <source>
        <dbReference type="Proteomes" id="UP000276254"/>
    </source>
</evidence>
<dbReference type="AlphaFoldDB" id="A0A494TDM4"/>
<dbReference type="OrthoDB" id="10014437at2"/>